<proteinExistence type="predicted"/>
<dbReference type="OrthoDB" id="798764at2"/>
<evidence type="ECO:0000313" key="2">
    <source>
        <dbReference type="Proteomes" id="UP000198221"/>
    </source>
</evidence>
<gene>
    <name evidence="1" type="ORF">GA0070613_4028</name>
</gene>
<protein>
    <submittedName>
        <fullName evidence="1">Uncharacterized protein</fullName>
    </submittedName>
</protein>
<evidence type="ECO:0000313" key="1">
    <source>
        <dbReference type="EMBL" id="SCG65608.1"/>
    </source>
</evidence>
<dbReference type="AlphaFoldDB" id="A0A1C5J4V9"/>
<reference evidence="2" key="1">
    <citation type="submission" date="2016-06" db="EMBL/GenBank/DDBJ databases">
        <authorList>
            <person name="Varghese N."/>
            <person name="Submissions Spin"/>
        </authorList>
    </citation>
    <scope>NUCLEOTIDE SEQUENCE [LARGE SCALE GENOMIC DNA]</scope>
    <source>
        <strain evidence="2">DSM 43819</strain>
    </source>
</reference>
<organism evidence="1 2">
    <name type="scientific">Micromonospora inositola</name>
    <dbReference type="NCBI Taxonomy" id="47865"/>
    <lineage>
        <taxon>Bacteria</taxon>
        <taxon>Bacillati</taxon>
        <taxon>Actinomycetota</taxon>
        <taxon>Actinomycetes</taxon>
        <taxon>Micromonosporales</taxon>
        <taxon>Micromonosporaceae</taxon>
        <taxon>Micromonospora</taxon>
    </lineage>
</organism>
<dbReference type="EMBL" id="LT607754">
    <property type="protein sequence ID" value="SCG65608.1"/>
    <property type="molecule type" value="Genomic_DNA"/>
</dbReference>
<keyword evidence="2" id="KW-1185">Reference proteome</keyword>
<dbReference type="Proteomes" id="UP000198221">
    <property type="component" value="Chromosome I"/>
</dbReference>
<sequence length="95" mass="10290">MKITEEPRYLTAGRPAPDDPDSLIVTRAALAASFAIGVDSPSGRYDILWGVYSIAVVGLGSGTRARSRAWFDLWTALDAAEQQLRTRIAEVEPPS</sequence>
<dbReference type="RefSeq" id="WP_089013663.1">
    <property type="nucleotide sequence ID" value="NZ_LT607754.1"/>
</dbReference>
<name>A0A1C5J4V9_9ACTN</name>
<accession>A0A1C5J4V9</accession>